<protein>
    <submittedName>
        <fullName evidence="4">Caspase family protein</fullName>
    </submittedName>
</protein>
<accession>A0A8J6P827</accession>
<dbReference type="AlphaFoldDB" id="A0A8J6P827"/>
<reference evidence="4 5" key="1">
    <citation type="submission" date="2020-08" db="EMBL/GenBank/DDBJ databases">
        <title>Bridging the membrane lipid divide: bacteria of the FCB group superphylum have the potential to synthesize archaeal ether lipids.</title>
        <authorList>
            <person name="Villanueva L."/>
            <person name="Von Meijenfeldt F.A.B."/>
            <person name="Westbye A.B."/>
            <person name="Yadav S."/>
            <person name="Hopmans E.C."/>
            <person name="Dutilh B.E."/>
            <person name="Sinninghe Damste J.S."/>
        </authorList>
    </citation>
    <scope>NUCLEOTIDE SEQUENCE [LARGE SCALE GENOMIC DNA]</scope>
    <source>
        <strain evidence="4">NIOZ-UU17</strain>
    </source>
</reference>
<evidence type="ECO:0000313" key="5">
    <source>
        <dbReference type="Proteomes" id="UP000605201"/>
    </source>
</evidence>
<dbReference type="GO" id="GO:0004197">
    <property type="term" value="F:cysteine-type endopeptidase activity"/>
    <property type="evidence" value="ECO:0007669"/>
    <property type="project" value="InterPro"/>
</dbReference>
<dbReference type="EMBL" id="JACNIG010000396">
    <property type="protein sequence ID" value="MBC8434186.1"/>
    <property type="molecule type" value="Genomic_DNA"/>
</dbReference>
<evidence type="ECO:0000259" key="2">
    <source>
        <dbReference type="Pfam" id="PF00656"/>
    </source>
</evidence>
<proteinExistence type="predicted"/>
<dbReference type="Proteomes" id="UP000605201">
    <property type="component" value="Unassembled WGS sequence"/>
</dbReference>
<dbReference type="InterPro" id="IPR011600">
    <property type="entry name" value="Pept_C14_caspase"/>
</dbReference>
<dbReference type="Pfam" id="PF00656">
    <property type="entry name" value="Peptidase_C14"/>
    <property type="match status" value="1"/>
</dbReference>
<feature type="domain" description="Peptidase C14 caspase" evidence="2">
    <location>
        <begin position="52"/>
        <end position="280"/>
    </location>
</feature>
<dbReference type="Pfam" id="PF07603">
    <property type="entry name" value="Lcl_C"/>
    <property type="match status" value="1"/>
</dbReference>
<dbReference type="InterPro" id="IPR011460">
    <property type="entry name" value="Lcl_C"/>
</dbReference>
<name>A0A8J6P827_9BACT</name>
<feature type="domain" description="Lcl C-terminal" evidence="3">
    <location>
        <begin position="628"/>
        <end position="712"/>
    </location>
</feature>
<dbReference type="GO" id="GO:0006508">
    <property type="term" value="P:proteolysis"/>
    <property type="evidence" value="ECO:0007669"/>
    <property type="project" value="InterPro"/>
</dbReference>
<dbReference type="SUPFAM" id="SSF52129">
    <property type="entry name" value="Caspase-like"/>
    <property type="match status" value="1"/>
</dbReference>
<sequence length="729" mass="81851">MKTRSFLAIFLLISLTLILPSLLSAGTRGISVVAKTAKGQSQNIQLYDYTAALIIGIDRYENLSASEQLTYAVKDAKGVEKVLRDGFQFNEIITLYNGQATRDKIMQALYGFRSLTPDGGVFVYFAGHGITIPGALGGKDLGYLVPYDGSLNASAMYKNISMQQVKSDICVSISAKHVFFVFDACFAGLMLDTRATLSKPSRDFSYLKAITDEQVRQVLTAGSKGETVLDGGPGGHSVFTGRLIQFLENAEDYITARELGQYLKKQVYGDAAARGHTQRPVDGEIYGTGDFVFVPDLKKKGREISAEVDALEAELVRLKRLKKEAAQAQDKSREREIERRQLIKDAELKQAQIRRRQKEEEVKRETQAALEAKRFEEGRKQREAENDQRLAMLRSQADKMRQELSQDLAGGATIESAVAELRKINEQRNKIDREFSTELERQTRNLSAFYDKQISRIMDIPPWDKEFETKKEYEDRIAEVELKATPIRQVKEKELASLQHELETIREDQIRPLDQQMEALAGKRFIVPASQVSFKFIRYNLKSQMMLATLTSNGTTEKLLINIPKRKAREYKYNPQLLVPEVLMKARLGGIKFDKAIFHGPGEDETYIGMRGGIVVSDGTIYLSEANGIVKDSRTGLEWKAGPDMDTDWNEARSWVQSLNLDGGGWRMPTMDELEGLYKKGVGERNMTPLLKTTGWWVWSGETKGSSNAGDFGFNGGIQIEGVKSTLDP</sequence>
<evidence type="ECO:0000313" key="4">
    <source>
        <dbReference type="EMBL" id="MBC8434186.1"/>
    </source>
</evidence>
<feature type="coiled-coil region" evidence="1">
    <location>
        <begin position="294"/>
        <end position="368"/>
    </location>
</feature>
<comment type="caution">
    <text evidence="4">The sequence shown here is derived from an EMBL/GenBank/DDBJ whole genome shotgun (WGS) entry which is preliminary data.</text>
</comment>
<evidence type="ECO:0000256" key="1">
    <source>
        <dbReference type="SAM" id="Coils"/>
    </source>
</evidence>
<keyword evidence="1" id="KW-0175">Coiled coil</keyword>
<dbReference type="InterPro" id="IPR029030">
    <property type="entry name" value="Caspase-like_dom_sf"/>
</dbReference>
<evidence type="ECO:0000259" key="3">
    <source>
        <dbReference type="Pfam" id="PF07603"/>
    </source>
</evidence>
<organism evidence="4 5">
    <name type="scientific">Candidatus Desulfatibia vada</name>
    <dbReference type="NCBI Taxonomy" id="2841696"/>
    <lineage>
        <taxon>Bacteria</taxon>
        <taxon>Pseudomonadati</taxon>
        <taxon>Thermodesulfobacteriota</taxon>
        <taxon>Desulfobacteria</taxon>
        <taxon>Desulfobacterales</taxon>
        <taxon>Desulfobacterales incertae sedis</taxon>
        <taxon>Candidatus Desulfatibia</taxon>
    </lineage>
</organism>
<dbReference type="Gene3D" id="3.40.50.1460">
    <property type="match status" value="1"/>
</dbReference>
<gene>
    <name evidence="4" type="ORF">H8D96_19940</name>
</gene>